<feature type="domain" description="OLD protein-like TOPRIM" evidence="2">
    <location>
        <begin position="371"/>
        <end position="439"/>
    </location>
</feature>
<dbReference type="SUPFAM" id="SSF52540">
    <property type="entry name" value="P-loop containing nucleoside triphosphate hydrolases"/>
    <property type="match status" value="1"/>
</dbReference>
<dbReference type="Proteomes" id="UP000682358">
    <property type="component" value="Plasmid p15628A_320"/>
</dbReference>
<dbReference type="Gene3D" id="3.40.50.300">
    <property type="entry name" value="P-loop containing nucleotide triphosphate hydrolases"/>
    <property type="match status" value="1"/>
</dbReference>
<name>A0AAJ6FT27_PRORE</name>
<dbReference type="PANTHER" id="PTHR43581:SF4">
    <property type="entry name" value="ATP_GTP PHOSPHATASE"/>
    <property type="match status" value="1"/>
</dbReference>
<protein>
    <submittedName>
        <fullName evidence="3">ATP-binding protein</fullName>
    </submittedName>
</protein>
<keyword evidence="3" id="KW-0547">Nucleotide-binding</keyword>
<gene>
    <name evidence="3" type="ORF">KOF27_20285</name>
</gene>
<keyword evidence="3" id="KW-0614">Plasmid</keyword>
<dbReference type="InterPro" id="IPR003959">
    <property type="entry name" value="ATPase_AAA_core"/>
</dbReference>
<dbReference type="GO" id="GO:0016887">
    <property type="term" value="F:ATP hydrolysis activity"/>
    <property type="evidence" value="ECO:0007669"/>
    <property type="project" value="InterPro"/>
</dbReference>
<evidence type="ECO:0000313" key="3">
    <source>
        <dbReference type="EMBL" id="WHT95857.1"/>
    </source>
</evidence>
<keyword evidence="3" id="KW-0067">ATP-binding</keyword>
<feature type="domain" description="ATPase AAA-type core" evidence="1">
    <location>
        <begin position="26"/>
        <end position="321"/>
    </location>
</feature>
<sequence>MSVIRAITIQNFRSIKEFKWHPKPGLNCIIGPGDTGKSTILDAIDLALGARRSYNFTDADFHGLNTQEPIVITVTIGCLDGELMNIDKYGFFLRGFNHTSLEIHDEPQPGDETVLTIKLIVDQDLYPDWRLYSERAESEGLEKRLQWKHKELLSPARLGTTTYQHLAWGNSSILNKLSEDTLDVSATLAELGRQTRQHFADQQVDGVNDVLLKVQKIANGLGVPVGKLKALLDVNGVSLSNGAISLHNDDNTPLRQLGTGSSRLLISGLQKAASKSNIILVDEAEYGLEPYRITRLLNELGSKDTQPTQQVFITTHSPYVLRELQAQQLNVLRKVSLATQVFGNTQESHKLHSLEGNDEQQSTLRACAESFFSKAVIVCEGKTEIGYVRGIDLHNQSTNYRSINACGVHCADGGGDSMFVRAEIFAQLGYPTAIFKDSDKAQEHVGPSQLAASKGIAIYEWGNNSATEDVLFMACPAQVIPQLLAIAIQRKGQAAIEDHIIAHSQNQITLDVCLNHFQESYRAILAKAAKKKSWFKDIEPAETFARNVIAPNYAQFSEALTTTTNQLFRWALEQGDW</sequence>
<dbReference type="Pfam" id="PF13304">
    <property type="entry name" value="AAA_21"/>
    <property type="match status" value="1"/>
</dbReference>
<dbReference type="PANTHER" id="PTHR43581">
    <property type="entry name" value="ATP/GTP PHOSPHATASE"/>
    <property type="match status" value="1"/>
</dbReference>
<geneLocation type="plasmid" evidence="3 4">
    <name>p15628A_320</name>
</geneLocation>
<dbReference type="InterPro" id="IPR027417">
    <property type="entry name" value="P-loop_NTPase"/>
</dbReference>
<organism evidence="3 4">
    <name type="scientific">Providencia rettgeri</name>
    <dbReference type="NCBI Taxonomy" id="587"/>
    <lineage>
        <taxon>Bacteria</taxon>
        <taxon>Pseudomonadati</taxon>
        <taxon>Pseudomonadota</taxon>
        <taxon>Gammaproteobacteria</taxon>
        <taxon>Enterobacterales</taxon>
        <taxon>Morganellaceae</taxon>
        <taxon>Providencia</taxon>
    </lineage>
</organism>
<evidence type="ECO:0000259" key="2">
    <source>
        <dbReference type="Pfam" id="PF20469"/>
    </source>
</evidence>
<evidence type="ECO:0000313" key="4">
    <source>
        <dbReference type="Proteomes" id="UP000682358"/>
    </source>
</evidence>
<dbReference type="GO" id="GO:0005524">
    <property type="term" value="F:ATP binding"/>
    <property type="evidence" value="ECO:0007669"/>
    <property type="project" value="UniProtKB-KW"/>
</dbReference>
<proteinExistence type="predicted"/>
<evidence type="ECO:0000259" key="1">
    <source>
        <dbReference type="Pfam" id="PF13304"/>
    </source>
</evidence>
<dbReference type="EMBL" id="CP123373">
    <property type="protein sequence ID" value="WHT95857.1"/>
    <property type="molecule type" value="Genomic_DNA"/>
</dbReference>
<dbReference type="InterPro" id="IPR034139">
    <property type="entry name" value="TOPRIM_OLD"/>
</dbReference>
<accession>A0AAJ6FT27</accession>
<dbReference type="Pfam" id="PF20469">
    <property type="entry name" value="OLD-like_TOPRIM"/>
    <property type="match status" value="1"/>
</dbReference>
<reference evidence="3" key="1">
    <citation type="submission" date="2023-04" db="EMBL/GenBank/DDBJ databases">
        <title>Co-integrate Col3M blaNDM-1-harbouring plasmids in clinical Providencia rettgeri isolates from Argentina.</title>
        <authorList>
            <person name="de Belder D."/>
            <person name="Martino F."/>
            <person name="Tijet N."/>
            <person name="Melano R.G."/>
            <person name="Faccone D."/>
            <person name="de Mendieta J.M."/>
            <person name="Rapoport M."/>
            <person name="Albornoz E."/>
            <person name="Petroni A."/>
            <person name="Tuduri E."/>
            <person name="Derdoy L."/>
            <person name="Cogut S."/>
            <person name="Errecalde L."/>
            <person name="Pasteran F."/>
            <person name="Corso A."/>
            <person name="Gomez S.A."/>
        </authorList>
    </citation>
    <scope>NUCLEOTIDE SEQUENCE</scope>
    <source>
        <strain evidence="3">PreM15628</strain>
        <plasmid evidence="3">p15628A_320</plasmid>
    </source>
</reference>
<dbReference type="AlphaFoldDB" id="A0AAJ6FT27"/>
<dbReference type="InterPro" id="IPR051396">
    <property type="entry name" value="Bact_Antivir_Def_Nuclease"/>
</dbReference>